<dbReference type="PANTHER" id="PTHR24198">
    <property type="entry name" value="ANKYRIN REPEAT AND PROTEIN KINASE DOMAIN-CONTAINING PROTEIN"/>
    <property type="match status" value="1"/>
</dbReference>
<dbReference type="Proteomes" id="UP001642464">
    <property type="component" value="Unassembled WGS sequence"/>
</dbReference>
<comment type="caution">
    <text evidence="1">The sequence shown here is derived from an EMBL/GenBank/DDBJ whole genome shotgun (WGS) entry which is preliminary data.</text>
</comment>
<protein>
    <submittedName>
        <fullName evidence="1">Ankyrin-1 (ANK-1) (Ankyrin-R) (Erythrocyte ankyrin)</fullName>
    </submittedName>
</protein>
<gene>
    <name evidence="1" type="ORF">SCF082_LOCUS18302</name>
</gene>
<dbReference type="EMBL" id="CAXAMM010012224">
    <property type="protein sequence ID" value="CAK9028306.1"/>
    <property type="molecule type" value="Genomic_DNA"/>
</dbReference>
<dbReference type="InterPro" id="IPR036770">
    <property type="entry name" value="Ankyrin_rpt-contain_sf"/>
</dbReference>
<dbReference type="SMART" id="SM00248">
    <property type="entry name" value="ANK"/>
    <property type="match status" value="9"/>
</dbReference>
<dbReference type="PANTHER" id="PTHR24198:SF165">
    <property type="entry name" value="ANKYRIN REPEAT-CONTAINING PROTEIN-RELATED"/>
    <property type="match status" value="1"/>
</dbReference>
<dbReference type="PROSITE" id="PS50088">
    <property type="entry name" value="ANK_REPEAT"/>
    <property type="match status" value="5"/>
</dbReference>
<dbReference type="PROSITE" id="PS50297">
    <property type="entry name" value="ANK_REP_REGION"/>
    <property type="match status" value="5"/>
</dbReference>
<dbReference type="SUPFAM" id="SSF48403">
    <property type="entry name" value="Ankyrin repeat"/>
    <property type="match status" value="1"/>
</dbReference>
<evidence type="ECO:0000313" key="1">
    <source>
        <dbReference type="EMBL" id="CAK9028306.1"/>
    </source>
</evidence>
<dbReference type="InterPro" id="IPR002110">
    <property type="entry name" value="Ankyrin_rpt"/>
</dbReference>
<evidence type="ECO:0000313" key="2">
    <source>
        <dbReference type="Proteomes" id="UP001642464"/>
    </source>
</evidence>
<accession>A0ABP0KN47</accession>
<sequence>MSDATTRISVRWAISGELIYESEWVLADLEGDDFAAKLQWQISQTTGMCRFRQQLLVGHQCVERRRSWQSLGEPKELQLTLLRPVTGYTSELLNAVSSCSPSSVEDVLTRGQEPNVMDMYGAPAICIAGATGCLEVVQLLLEAGADLEATSLCEGTCPLFLAASNGNLEVVQCLVRAKANLNQQDHSLETPIYAAASNGYEEVVSFLAEAAADPNQADILKSTPLLVAADHGFYDVVKCLLSCKADPRIATCDGETPLYVASVEGHYEVVRALLEAGADQEISGSERSHNLLTAAQQNHIEVLQCLLQFGNAEETKKSAETLLIRAAVRGWQRWLPCLFDAGINPDATADMGFTALGIASQFGQTAVAKSLLQARADHNKRMEDGSTPLLLAAQYGRLEIASMLLQAGADIHAALDNGETAVTLAAKRGHVDVAKCLAEARQRPFANGLAKA</sequence>
<proteinExistence type="predicted"/>
<dbReference type="Pfam" id="PF12796">
    <property type="entry name" value="Ank_2"/>
    <property type="match status" value="3"/>
</dbReference>
<dbReference type="Gene3D" id="1.25.40.20">
    <property type="entry name" value="Ankyrin repeat-containing domain"/>
    <property type="match status" value="2"/>
</dbReference>
<name>A0ABP0KN47_9DINO</name>
<dbReference type="PRINTS" id="PR01415">
    <property type="entry name" value="ANKYRIN"/>
</dbReference>
<reference evidence="1 2" key="1">
    <citation type="submission" date="2024-02" db="EMBL/GenBank/DDBJ databases">
        <authorList>
            <person name="Chen Y."/>
            <person name="Shah S."/>
            <person name="Dougan E. K."/>
            <person name="Thang M."/>
            <person name="Chan C."/>
        </authorList>
    </citation>
    <scope>NUCLEOTIDE SEQUENCE [LARGE SCALE GENOMIC DNA]</scope>
</reference>
<organism evidence="1 2">
    <name type="scientific">Durusdinium trenchii</name>
    <dbReference type="NCBI Taxonomy" id="1381693"/>
    <lineage>
        <taxon>Eukaryota</taxon>
        <taxon>Sar</taxon>
        <taxon>Alveolata</taxon>
        <taxon>Dinophyceae</taxon>
        <taxon>Suessiales</taxon>
        <taxon>Symbiodiniaceae</taxon>
        <taxon>Durusdinium</taxon>
    </lineage>
</organism>
<keyword evidence="2" id="KW-1185">Reference proteome</keyword>